<reference evidence="2 3" key="1">
    <citation type="submission" date="2020-08" db="EMBL/GenBank/DDBJ databases">
        <title>Genomic Encyclopedia of Type Strains, Phase IV (KMG-IV): sequencing the most valuable type-strain genomes for metagenomic binning, comparative biology and taxonomic classification.</title>
        <authorList>
            <person name="Goeker M."/>
        </authorList>
    </citation>
    <scope>NUCLEOTIDE SEQUENCE [LARGE SCALE GENOMIC DNA]</scope>
    <source>
        <strain evidence="2 3">YIM 65646</strain>
    </source>
</reference>
<proteinExistence type="predicted"/>
<gene>
    <name evidence="2" type="ORF">HNR73_002908</name>
</gene>
<feature type="region of interest" description="Disordered" evidence="1">
    <location>
        <begin position="1"/>
        <end position="27"/>
    </location>
</feature>
<dbReference type="RefSeq" id="WP_184787891.1">
    <property type="nucleotide sequence ID" value="NZ_BONT01000059.1"/>
</dbReference>
<dbReference type="EMBL" id="JACHGT010000005">
    <property type="protein sequence ID" value="MBB6035054.1"/>
    <property type="molecule type" value="Genomic_DNA"/>
</dbReference>
<accession>A0A841FGR1</accession>
<feature type="compositionally biased region" description="Basic and acidic residues" evidence="1">
    <location>
        <begin position="1"/>
        <end position="21"/>
    </location>
</feature>
<dbReference type="Proteomes" id="UP000548476">
    <property type="component" value="Unassembled WGS sequence"/>
</dbReference>
<sequence>MRDRQHPHAVASRREPPRAPTDHPVLGLQRSAGNRATTLFLQRDWTGVNTREITDLMVDGQDYNRTDGPWWHLNKHNPEGILLILKRMGPDNRARLARNPVDGGKYDKPRLDLAMSLAKTGSSATQIDAMDAVRNAVAAKITFEQCWRILSKMRKKDRLALLKRLSDGDREALLNGVPTLARPGLEGEITSVVGPPTGELLLRFVPDVRDIPAPPDPSHPGPPRPQPLGEITVLHKGRPVMAVPARGGPWKSYKDGDHTADPTAPGTYPLGPIRGHTTNAWQNSQLANGTPMRQDGADVQFQRGGKWTSVTKLPTPLTPAEVIEDSAWVTIAAELRATTDPAKRTALLNEERVLENTGKTTRPLPPEWLLNDFGTASQRVEGSPGVFLHTTDVTDDANAALVEGDLDFSHGCIHILASDRRKLVLGGFLREGVKLDVRPYTRNNPAWQPVPGM</sequence>
<evidence type="ECO:0000313" key="2">
    <source>
        <dbReference type="EMBL" id="MBB6035054.1"/>
    </source>
</evidence>
<protein>
    <recommendedName>
        <fullName evidence="4">YkuD domain-containing protein</fullName>
    </recommendedName>
</protein>
<name>A0A841FGR1_9ACTN</name>
<evidence type="ECO:0008006" key="4">
    <source>
        <dbReference type="Google" id="ProtNLM"/>
    </source>
</evidence>
<keyword evidence="3" id="KW-1185">Reference proteome</keyword>
<dbReference type="AlphaFoldDB" id="A0A841FGR1"/>
<comment type="caution">
    <text evidence="2">The sequence shown here is derived from an EMBL/GenBank/DDBJ whole genome shotgun (WGS) entry which is preliminary data.</text>
</comment>
<evidence type="ECO:0000256" key="1">
    <source>
        <dbReference type="SAM" id="MobiDB-lite"/>
    </source>
</evidence>
<organism evidence="2 3">
    <name type="scientific">Phytomonospora endophytica</name>
    <dbReference type="NCBI Taxonomy" id="714109"/>
    <lineage>
        <taxon>Bacteria</taxon>
        <taxon>Bacillati</taxon>
        <taxon>Actinomycetota</taxon>
        <taxon>Actinomycetes</taxon>
        <taxon>Micromonosporales</taxon>
        <taxon>Micromonosporaceae</taxon>
        <taxon>Phytomonospora</taxon>
    </lineage>
</organism>
<feature type="region of interest" description="Disordered" evidence="1">
    <location>
        <begin position="209"/>
        <end position="229"/>
    </location>
</feature>
<feature type="compositionally biased region" description="Pro residues" evidence="1">
    <location>
        <begin position="212"/>
        <end position="226"/>
    </location>
</feature>
<evidence type="ECO:0000313" key="3">
    <source>
        <dbReference type="Proteomes" id="UP000548476"/>
    </source>
</evidence>